<reference evidence="8 9" key="1">
    <citation type="submission" date="2023-01" db="EMBL/GenBank/DDBJ databases">
        <title>Draft genome sequence of Nocardiopsis sp. RSe5-2 isolated from halophytes.</title>
        <authorList>
            <person name="Duangmal K."/>
            <person name="Chantavorakit T."/>
        </authorList>
    </citation>
    <scope>NUCLEOTIDE SEQUENCE [LARGE SCALE GENOMIC DNA]</scope>
    <source>
        <strain evidence="8 9">RSe5-2</strain>
    </source>
</reference>
<dbReference type="SUPFAM" id="SSF50129">
    <property type="entry name" value="GroES-like"/>
    <property type="match status" value="1"/>
</dbReference>
<evidence type="ECO:0000256" key="3">
    <source>
        <dbReference type="ARBA" id="ARBA00022723"/>
    </source>
</evidence>
<evidence type="ECO:0000256" key="4">
    <source>
        <dbReference type="ARBA" id="ARBA00022833"/>
    </source>
</evidence>
<keyword evidence="9" id="KW-1185">Reference proteome</keyword>
<proteinExistence type="inferred from homology"/>
<comment type="cofactor">
    <cofactor evidence="1 6">
        <name>Zn(2+)</name>
        <dbReference type="ChEBI" id="CHEBI:29105"/>
    </cofactor>
</comment>
<evidence type="ECO:0000256" key="5">
    <source>
        <dbReference type="ARBA" id="ARBA00023002"/>
    </source>
</evidence>
<dbReference type="RefSeq" id="WP_270683465.1">
    <property type="nucleotide sequence ID" value="NZ_JAQFWQ010000005.1"/>
</dbReference>
<keyword evidence="3 6" id="KW-0479">Metal-binding</keyword>
<comment type="caution">
    <text evidence="8">The sequence shown here is derived from an EMBL/GenBank/DDBJ whole genome shotgun (WGS) entry which is preliminary data.</text>
</comment>
<dbReference type="InterPro" id="IPR011032">
    <property type="entry name" value="GroES-like_sf"/>
</dbReference>
<comment type="similarity">
    <text evidence="2 6">Belongs to the zinc-containing alcohol dehydrogenase family.</text>
</comment>
<dbReference type="SMART" id="SM00829">
    <property type="entry name" value="PKS_ER"/>
    <property type="match status" value="1"/>
</dbReference>
<evidence type="ECO:0000259" key="7">
    <source>
        <dbReference type="SMART" id="SM00829"/>
    </source>
</evidence>
<feature type="domain" description="Enoyl reductase (ER)" evidence="7">
    <location>
        <begin position="7"/>
        <end position="337"/>
    </location>
</feature>
<protein>
    <submittedName>
        <fullName evidence="8">Alcohol dehydrogenase catalytic domain-containing protein</fullName>
    </submittedName>
</protein>
<dbReference type="InterPro" id="IPR002328">
    <property type="entry name" value="ADH_Zn_CS"/>
</dbReference>
<dbReference type="PROSITE" id="PS00059">
    <property type="entry name" value="ADH_ZINC"/>
    <property type="match status" value="1"/>
</dbReference>
<dbReference type="Proteomes" id="UP001527866">
    <property type="component" value="Unassembled WGS sequence"/>
</dbReference>
<dbReference type="Pfam" id="PF00107">
    <property type="entry name" value="ADH_zinc_N"/>
    <property type="match status" value="1"/>
</dbReference>
<dbReference type="Gene3D" id="3.90.180.10">
    <property type="entry name" value="Medium-chain alcohol dehydrogenases, catalytic domain"/>
    <property type="match status" value="1"/>
</dbReference>
<dbReference type="EMBL" id="JAQFWQ010000005">
    <property type="protein sequence ID" value="MDA2809560.1"/>
    <property type="molecule type" value="Genomic_DNA"/>
</dbReference>
<evidence type="ECO:0000256" key="1">
    <source>
        <dbReference type="ARBA" id="ARBA00001947"/>
    </source>
</evidence>
<dbReference type="Gene3D" id="3.40.50.720">
    <property type="entry name" value="NAD(P)-binding Rossmann-like Domain"/>
    <property type="match status" value="1"/>
</dbReference>
<keyword evidence="5" id="KW-0560">Oxidoreductase</keyword>
<keyword evidence="4 6" id="KW-0862">Zinc</keyword>
<gene>
    <name evidence="8" type="ORF">O4J56_02810</name>
</gene>
<sequence length="343" mass="35074">MRALRLAAFGRMEVVDLPDPRPGPGEVLLRIAATGVCGSDLHGFTGENGRRAPGQVMGHESVGTVAALGPDADGPAVGTAATFNPVVVPEEEADAYAGREQLAPNKRVVGVAPDIVASFAQYVAVPARNVVPLPDTMPLELGALVEPLAVAVHAVRRAGVRPGDAVLVLGGGPIGQSAVLALRMLGVTRIAVTEVLPSRRALVERLGATAVDALADDAGEAVARVLGGAADRAIDAVGVEDTVRSALRATRIGGTVCLVGMGAPTLPLDAFLLSTQERALVGSFTYTAQDFADAAAWIGTAPPEAHELISRQVPLSRGPEEFAALAAGDDTPGKVLIRLDEEG</sequence>
<evidence type="ECO:0000256" key="6">
    <source>
        <dbReference type="RuleBase" id="RU361277"/>
    </source>
</evidence>
<evidence type="ECO:0000256" key="2">
    <source>
        <dbReference type="ARBA" id="ARBA00008072"/>
    </source>
</evidence>
<evidence type="ECO:0000313" key="9">
    <source>
        <dbReference type="Proteomes" id="UP001527866"/>
    </source>
</evidence>
<dbReference type="InterPro" id="IPR013149">
    <property type="entry name" value="ADH-like_C"/>
</dbReference>
<dbReference type="Pfam" id="PF08240">
    <property type="entry name" value="ADH_N"/>
    <property type="match status" value="1"/>
</dbReference>
<dbReference type="InterPro" id="IPR020843">
    <property type="entry name" value="ER"/>
</dbReference>
<accession>A0ABT4TXZ4</accession>
<dbReference type="InterPro" id="IPR013154">
    <property type="entry name" value="ADH-like_N"/>
</dbReference>
<dbReference type="SUPFAM" id="SSF51735">
    <property type="entry name" value="NAD(P)-binding Rossmann-fold domains"/>
    <property type="match status" value="1"/>
</dbReference>
<organism evidence="8 9">
    <name type="scientific">Nocardiopsis endophytica</name>
    <dbReference type="NCBI Taxonomy" id="3018445"/>
    <lineage>
        <taxon>Bacteria</taxon>
        <taxon>Bacillati</taxon>
        <taxon>Actinomycetota</taxon>
        <taxon>Actinomycetes</taxon>
        <taxon>Streptosporangiales</taxon>
        <taxon>Nocardiopsidaceae</taxon>
        <taxon>Nocardiopsis</taxon>
    </lineage>
</organism>
<name>A0ABT4TXZ4_9ACTN</name>
<dbReference type="PANTHER" id="PTHR43161:SF9">
    <property type="entry name" value="SORBITOL DEHYDROGENASE"/>
    <property type="match status" value="1"/>
</dbReference>
<evidence type="ECO:0000313" key="8">
    <source>
        <dbReference type="EMBL" id="MDA2809560.1"/>
    </source>
</evidence>
<dbReference type="InterPro" id="IPR036291">
    <property type="entry name" value="NAD(P)-bd_dom_sf"/>
</dbReference>
<dbReference type="PANTHER" id="PTHR43161">
    <property type="entry name" value="SORBITOL DEHYDROGENASE"/>
    <property type="match status" value="1"/>
</dbReference>